<dbReference type="AlphaFoldDB" id="C4FLD1"/>
<dbReference type="Proteomes" id="UP000005540">
    <property type="component" value="Unassembled WGS sequence"/>
</dbReference>
<protein>
    <submittedName>
        <fullName evidence="2">Uncharacterized protein</fullName>
    </submittedName>
</protein>
<reference evidence="2 3" key="1">
    <citation type="submission" date="2009-04" db="EMBL/GenBank/DDBJ databases">
        <authorList>
            <person name="Reysenbach A.-L."/>
            <person name="Heidelberg J.F."/>
            <person name="Nelson W.C."/>
        </authorList>
    </citation>
    <scope>NUCLEOTIDE SEQUENCE [LARGE SCALE GENOMIC DNA]</scope>
    <source>
        <strain evidence="2 3">SS-5</strain>
    </source>
</reference>
<dbReference type="PANTHER" id="PTHR16214:SF3">
    <property type="entry name" value="TRANSMEMBRANE PROTEIN 260"/>
    <property type="match status" value="1"/>
</dbReference>
<name>C4FLD1_9AQUI</name>
<proteinExistence type="predicted"/>
<comment type="caution">
    <text evidence="2">The sequence shown here is derived from an EMBL/GenBank/DDBJ whole genome shotgun (WGS) entry which is preliminary data.</text>
</comment>
<feature type="transmembrane region" description="Helical" evidence="1">
    <location>
        <begin position="27"/>
        <end position="50"/>
    </location>
</feature>
<organism evidence="2 3">
    <name type="scientific">Sulfurihydrogenibium yellowstonense SS-5</name>
    <dbReference type="NCBI Taxonomy" id="432331"/>
    <lineage>
        <taxon>Bacteria</taxon>
        <taxon>Pseudomonadati</taxon>
        <taxon>Aquificota</taxon>
        <taxon>Aquificia</taxon>
        <taxon>Aquificales</taxon>
        <taxon>Hydrogenothermaceae</taxon>
        <taxon>Sulfurihydrogenibium</taxon>
    </lineage>
</organism>
<dbReference type="InterPro" id="IPR052724">
    <property type="entry name" value="GT117_domain-containing"/>
</dbReference>
<evidence type="ECO:0000256" key="1">
    <source>
        <dbReference type="SAM" id="Phobius"/>
    </source>
</evidence>
<gene>
    <name evidence="2" type="ORF">SULYE_1385</name>
</gene>
<evidence type="ECO:0000313" key="3">
    <source>
        <dbReference type="Proteomes" id="UP000005540"/>
    </source>
</evidence>
<dbReference type="EMBL" id="ABZS01000148">
    <property type="protein sequence ID" value="EEP60123.1"/>
    <property type="molecule type" value="Genomic_DNA"/>
</dbReference>
<accession>C4FLD1</accession>
<keyword evidence="1" id="KW-0812">Transmembrane</keyword>
<evidence type="ECO:0000313" key="2">
    <source>
        <dbReference type="EMBL" id="EEP60123.1"/>
    </source>
</evidence>
<sequence>MHSIILAKITLSGPFTIGMLYVAANQYFLPALAFFSIISSLGIYYSFIFIKNQKMEFTYKVVPKILIAFPLVFLIGRLNETNNFNNWVPYYHGKDLLAITPVSSIFSTYGDNHTFELWYVKILGRFRDDICHLTSHYYNSTNWRIEGCKPKDVYKNNIPEFFQGNLQSIMEKKRFLSSVNLAPEHPFYNFVKIKPLLYAFFWLKKDDNIPEEWFDNLNISKFKFLTPEVCLNHNTDDIFTFEMCKFFSNSYLVMASSIKPVIRLNKLVVDADISYGSFKAPFKLTIYVSPQNQSFLEMFKAIRAYNDYSQSYLIPEELEKNVK</sequence>
<keyword evidence="1" id="KW-1133">Transmembrane helix</keyword>
<dbReference type="RefSeq" id="WP_007547694.1">
    <property type="nucleotide sequence ID" value="NZ_ABZS01000148.1"/>
</dbReference>
<dbReference type="PANTHER" id="PTHR16214">
    <property type="entry name" value="TRANSMEMBRANE PROTEIN 260"/>
    <property type="match status" value="1"/>
</dbReference>
<keyword evidence="1" id="KW-0472">Membrane</keyword>
<keyword evidence="3" id="KW-1185">Reference proteome</keyword>
<dbReference type="OrthoDB" id="9807602at2"/>
<feature type="transmembrane region" description="Helical" evidence="1">
    <location>
        <begin position="57"/>
        <end position="76"/>
    </location>
</feature>